<dbReference type="InterPro" id="IPR017451">
    <property type="entry name" value="F-box-assoc_interact_dom"/>
</dbReference>
<keyword evidence="3" id="KW-1185">Reference proteome</keyword>
<sequence>MAPKKLKNSRATNSTAAAVAACEDLMLCVLARLPVKSICRFKSVCKHWNHLLSNQEFVKMQFKLSSESKNQSFIIYRIDKNGRNHISVFNIESNEKKAKILDHPLNFTSIVGCCNGLVCIELGQAFVLWNPAMSLSKIVAPSKDRGVFESASLGFGYDAEVDDFKVVRIICLRCKGRSRMCVSWVDVYSANLDSWTTIDPGFQFSELWFYWIDNNATVNGNPCWFGKVDKVGVIEDVLIYFDMSKLVFKIVPLSSLDYNQAELDIKVVDSNGSLGALVFTWGKQEDIYWKLWNWEPRERIEYVDSWVFDDGEQIWTKSHSVGPIKVKMDLVLRSLKDGRVLGVRPNGKLIVFNKETKCVKGLFNVGHDFEIYDYTESLAYIQGMEH</sequence>
<dbReference type="InterPro" id="IPR036047">
    <property type="entry name" value="F-box-like_dom_sf"/>
</dbReference>
<accession>A0ABD3CHS6</accession>
<dbReference type="InterPro" id="IPR001810">
    <property type="entry name" value="F-box_dom"/>
</dbReference>
<feature type="domain" description="F-box" evidence="1">
    <location>
        <begin position="21"/>
        <end position="60"/>
    </location>
</feature>
<evidence type="ECO:0000259" key="1">
    <source>
        <dbReference type="SMART" id="SM00256"/>
    </source>
</evidence>
<dbReference type="SUPFAM" id="SSF81383">
    <property type="entry name" value="F-box domain"/>
    <property type="match status" value="1"/>
</dbReference>
<dbReference type="PROSITE" id="PS51257">
    <property type="entry name" value="PROKAR_LIPOPROTEIN"/>
    <property type="match status" value="1"/>
</dbReference>
<gene>
    <name evidence="2" type="ORF">CASFOL_027850</name>
</gene>
<comment type="caution">
    <text evidence="2">The sequence shown here is derived from an EMBL/GenBank/DDBJ whole genome shotgun (WGS) entry which is preliminary data.</text>
</comment>
<dbReference type="CDD" id="cd22157">
    <property type="entry name" value="F-box_AtFBW1-like"/>
    <property type="match status" value="1"/>
</dbReference>
<dbReference type="Pfam" id="PF00646">
    <property type="entry name" value="F-box"/>
    <property type="match status" value="1"/>
</dbReference>
<dbReference type="SMART" id="SM00256">
    <property type="entry name" value="FBOX"/>
    <property type="match status" value="1"/>
</dbReference>
<dbReference type="EMBL" id="JAVIJP010000036">
    <property type="protein sequence ID" value="KAL3628804.1"/>
    <property type="molecule type" value="Genomic_DNA"/>
</dbReference>
<protein>
    <recommendedName>
        <fullName evidence="1">F-box domain-containing protein</fullName>
    </recommendedName>
</protein>
<reference evidence="3" key="1">
    <citation type="journal article" date="2024" name="IScience">
        <title>Strigolactones Initiate the Formation of Haustorium-like Structures in Castilleja.</title>
        <authorList>
            <person name="Buerger M."/>
            <person name="Peterson D."/>
            <person name="Chory J."/>
        </authorList>
    </citation>
    <scope>NUCLEOTIDE SEQUENCE [LARGE SCALE GENOMIC DNA]</scope>
</reference>
<evidence type="ECO:0000313" key="3">
    <source>
        <dbReference type="Proteomes" id="UP001632038"/>
    </source>
</evidence>
<dbReference type="InterPro" id="IPR050796">
    <property type="entry name" value="SCF_F-box_component"/>
</dbReference>
<dbReference type="Pfam" id="PF07734">
    <property type="entry name" value="FBA_1"/>
    <property type="match status" value="1"/>
</dbReference>
<dbReference type="InterPro" id="IPR006527">
    <property type="entry name" value="F-box-assoc_dom_typ1"/>
</dbReference>
<evidence type="ECO:0000313" key="2">
    <source>
        <dbReference type="EMBL" id="KAL3628804.1"/>
    </source>
</evidence>
<organism evidence="2 3">
    <name type="scientific">Castilleja foliolosa</name>
    <dbReference type="NCBI Taxonomy" id="1961234"/>
    <lineage>
        <taxon>Eukaryota</taxon>
        <taxon>Viridiplantae</taxon>
        <taxon>Streptophyta</taxon>
        <taxon>Embryophyta</taxon>
        <taxon>Tracheophyta</taxon>
        <taxon>Spermatophyta</taxon>
        <taxon>Magnoliopsida</taxon>
        <taxon>eudicotyledons</taxon>
        <taxon>Gunneridae</taxon>
        <taxon>Pentapetalae</taxon>
        <taxon>asterids</taxon>
        <taxon>lamiids</taxon>
        <taxon>Lamiales</taxon>
        <taxon>Orobanchaceae</taxon>
        <taxon>Pedicularideae</taxon>
        <taxon>Castillejinae</taxon>
        <taxon>Castilleja</taxon>
    </lineage>
</organism>
<dbReference type="Proteomes" id="UP001632038">
    <property type="component" value="Unassembled WGS sequence"/>
</dbReference>
<dbReference type="NCBIfam" id="TIGR01640">
    <property type="entry name" value="F_box_assoc_1"/>
    <property type="match status" value="1"/>
</dbReference>
<dbReference type="AlphaFoldDB" id="A0ABD3CHS6"/>
<dbReference type="Gene3D" id="1.20.1280.50">
    <property type="match status" value="1"/>
</dbReference>
<proteinExistence type="predicted"/>
<name>A0ABD3CHS6_9LAMI</name>
<dbReference type="PANTHER" id="PTHR31672">
    <property type="entry name" value="BNACNNG10540D PROTEIN"/>
    <property type="match status" value="1"/>
</dbReference>
<dbReference type="PANTHER" id="PTHR31672:SF13">
    <property type="entry name" value="F-BOX PROTEIN CPR30-LIKE"/>
    <property type="match status" value="1"/>
</dbReference>